<dbReference type="InterPro" id="IPR004386">
    <property type="entry name" value="Toxin_YafQ-like"/>
</dbReference>
<gene>
    <name evidence="2" type="ORF">JKG61_16555</name>
</gene>
<name>A0ABS1R724_9SPHI</name>
<protein>
    <submittedName>
        <fullName evidence="2">Type II toxin-antitoxin system YafQ family toxin</fullName>
    </submittedName>
</protein>
<proteinExistence type="predicted"/>
<dbReference type="RefSeq" id="WP_202104066.1">
    <property type="nucleotide sequence ID" value="NZ_JAERTY010000009.1"/>
</dbReference>
<accession>A0ABS1R724</accession>
<dbReference type="SUPFAM" id="SSF143011">
    <property type="entry name" value="RelE-like"/>
    <property type="match status" value="1"/>
</dbReference>
<organism evidence="2 3">
    <name type="scientific">Sphingobacterium faecale</name>
    <dbReference type="NCBI Taxonomy" id="2803775"/>
    <lineage>
        <taxon>Bacteria</taxon>
        <taxon>Pseudomonadati</taxon>
        <taxon>Bacteroidota</taxon>
        <taxon>Sphingobacteriia</taxon>
        <taxon>Sphingobacteriales</taxon>
        <taxon>Sphingobacteriaceae</taxon>
        <taxon>Sphingobacterium</taxon>
    </lineage>
</organism>
<dbReference type="PIRSF" id="PIRSF006156">
    <property type="entry name" value="YafQ"/>
    <property type="match status" value="1"/>
</dbReference>
<evidence type="ECO:0000313" key="2">
    <source>
        <dbReference type="EMBL" id="MBL1410369.1"/>
    </source>
</evidence>
<keyword evidence="1" id="KW-1277">Toxin-antitoxin system</keyword>
<comment type="caution">
    <text evidence="2">The sequence shown here is derived from an EMBL/GenBank/DDBJ whole genome shotgun (WGS) entry which is preliminary data.</text>
</comment>
<dbReference type="EMBL" id="JAERTY010000009">
    <property type="protein sequence ID" value="MBL1410369.1"/>
    <property type="molecule type" value="Genomic_DNA"/>
</dbReference>
<evidence type="ECO:0000256" key="1">
    <source>
        <dbReference type="ARBA" id="ARBA00022649"/>
    </source>
</evidence>
<evidence type="ECO:0000313" key="3">
    <source>
        <dbReference type="Proteomes" id="UP000625283"/>
    </source>
</evidence>
<dbReference type="InterPro" id="IPR007712">
    <property type="entry name" value="RelE/ParE_toxin"/>
</dbReference>
<dbReference type="Pfam" id="PF15738">
    <property type="entry name" value="YafQ_toxin"/>
    <property type="match status" value="1"/>
</dbReference>
<dbReference type="Proteomes" id="UP000625283">
    <property type="component" value="Unassembled WGS sequence"/>
</dbReference>
<dbReference type="PANTHER" id="PTHR40588">
    <property type="entry name" value="MRNA INTERFERASE TOXIN YAFQ"/>
    <property type="match status" value="1"/>
</dbReference>
<reference evidence="2 3" key="1">
    <citation type="submission" date="2021-01" db="EMBL/GenBank/DDBJ databases">
        <title>C459-1 draft genome sequence.</title>
        <authorList>
            <person name="Zhang X.-F."/>
        </authorList>
    </citation>
    <scope>NUCLEOTIDE SEQUENCE [LARGE SCALE GENOMIC DNA]</scope>
    <source>
        <strain evidence="3">C459-1</strain>
    </source>
</reference>
<dbReference type="NCBIfam" id="TIGR02385">
    <property type="entry name" value="RelE_StbE"/>
    <property type="match status" value="1"/>
</dbReference>
<sequence>MFSLEQTGQFKKDIKLAKKRGLNFILLNEVVTTLVESGELGPRYKAHKLIGNYKGFWECHIQPDWLLIWEQNDSIKLVTLIRTGKHTDLF</sequence>
<keyword evidence="3" id="KW-1185">Reference proteome</keyword>
<dbReference type="PANTHER" id="PTHR40588:SF1">
    <property type="entry name" value="MRNA INTERFERASE TOXIN YAFQ"/>
    <property type="match status" value="1"/>
</dbReference>
<dbReference type="InterPro" id="IPR035093">
    <property type="entry name" value="RelE/ParE_toxin_dom_sf"/>
</dbReference>
<dbReference type="Gene3D" id="3.30.2310.20">
    <property type="entry name" value="RelE-like"/>
    <property type="match status" value="1"/>
</dbReference>